<gene>
    <name evidence="1" type="ORF">HJG59_009146</name>
</gene>
<dbReference type="EMBL" id="JACASF010000016">
    <property type="protein sequence ID" value="KAF6426442.1"/>
    <property type="molecule type" value="Genomic_DNA"/>
</dbReference>
<dbReference type="Proteomes" id="UP000550707">
    <property type="component" value="Unassembled WGS sequence"/>
</dbReference>
<sequence>MPGRTEQTASGGWKSETRIPTWSVVEFTGRSKKTYRSSRSDGPVKLRTKQPVLITIIIVITHKHQMRKLRLRGERSQTPVIRPGKGTNPSRRPGILLSRYTTLWPVAFPIKQFFKANAQASPI</sequence>
<name>A0A7J8DU81_MOLMO</name>
<comment type="caution">
    <text evidence="1">The sequence shown here is derived from an EMBL/GenBank/DDBJ whole genome shotgun (WGS) entry which is preliminary data.</text>
</comment>
<protein>
    <submittedName>
        <fullName evidence="1">Uncharacterized protein</fullName>
    </submittedName>
</protein>
<evidence type="ECO:0000313" key="1">
    <source>
        <dbReference type="EMBL" id="KAF6426442.1"/>
    </source>
</evidence>
<dbReference type="InParanoid" id="A0A7J8DU81"/>
<evidence type="ECO:0000313" key="2">
    <source>
        <dbReference type="Proteomes" id="UP000550707"/>
    </source>
</evidence>
<reference evidence="1 2" key="1">
    <citation type="journal article" date="2020" name="Nature">
        <title>Six reference-quality genomes reveal evolution of bat adaptations.</title>
        <authorList>
            <person name="Jebb D."/>
            <person name="Huang Z."/>
            <person name="Pippel M."/>
            <person name="Hughes G.M."/>
            <person name="Lavrichenko K."/>
            <person name="Devanna P."/>
            <person name="Winkler S."/>
            <person name="Jermiin L.S."/>
            <person name="Skirmuntt E.C."/>
            <person name="Katzourakis A."/>
            <person name="Burkitt-Gray L."/>
            <person name="Ray D.A."/>
            <person name="Sullivan K.A.M."/>
            <person name="Roscito J.G."/>
            <person name="Kirilenko B.M."/>
            <person name="Davalos L.M."/>
            <person name="Corthals A.P."/>
            <person name="Power M.L."/>
            <person name="Jones G."/>
            <person name="Ransome R.D."/>
            <person name="Dechmann D.K.N."/>
            <person name="Locatelli A.G."/>
            <person name="Puechmaille S.J."/>
            <person name="Fedrigo O."/>
            <person name="Jarvis E.D."/>
            <person name="Hiller M."/>
            <person name="Vernes S.C."/>
            <person name="Myers E.W."/>
            <person name="Teeling E.C."/>
        </authorList>
    </citation>
    <scope>NUCLEOTIDE SEQUENCE [LARGE SCALE GENOMIC DNA]</scope>
    <source>
        <strain evidence="1">MMolMol1</strain>
        <tissue evidence="1">Muscle</tissue>
    </source>
</reference>
<accession>A0A7J8DU81</accession>
<keyword evidence="2" id="KW-1185">Reference proteome</keyword>
<organism evidence="1 2">
    <name type="scientific">Molossus molossus</name>
    <name type="common">Pallas' mastiff bat</name>
    <name type="synonym">Vespertilio molossus</name>
    <dbReference type="NCBI Taxonomy" id="27622"/>
    <lineage>
        <taxon>Eukaryota</taxon>
        <taxon>Metazoa</taxon>
        <taxon>Chordata</taxon>
        <taxon>Craniata</taxon>
        <taxon>Vertebrata</taxon>
        <taxon>Euteleostomi</taxon>
        <taxon>Mammalia</taxon>
        <taxon>Eutheria</taxon>
        <taxon>Laurasiatheria</taxon>
        <taxon>Chiroptera</taxon>
        <taxon>Yangochiroptera</taxon>
        <taxon>Molossidae</taxon>
        <taxon>Molossus</taxon>
    </lineage>
</organism>
<proteinExistence type="predicted"/>
<dbReference type="AlphaFoldDB" id="A0A7J8DU81"/>